<accession>A0A427XMM4</accession>
<dbReference type="Proteomes" id="UP000279236">
    <property type="component" value="Unassembled WGS sequence"/>
</dbReference>
<feature type="compositionally biased region" description="Basic and acidic residues" evidence="1">
    <location>
        <begin position="116"/>
        <end position="143"/>
    </location>
</feature>
<feature type="compositionally biased region" description="Basic and acidic residues" evidence="1">
    <location>
        <begin position="75"/>
        <end position="89"/>
    </location>
</feature>
<dbReference type="EMBL" id="RSCE01000009">
    <property type="protein sequence ID" value="RSH80022.1"/>
    <property type="molecule type" value="Genomic_DNA"/>
</dbReference>
<feature type="region of interest" description="Disordered" evidence="1">
    <location>
        <begin position="187"/>
        <end position="215"/>
    </location>
</feature>
<feature type="region of interest" description="Disordered" evidence="1">
    <location>
        <begin position="1"/>
        <end position="91"/>
    </location>
</feature>
<comment type="caution">
    <text evidence="2">The sequence shown here is derived from an EMBL/GenBank/DDBJ whole genome shotgun (WGS) entry which is preliminary data.</text>
</comment>
<gene>
    <name evidence="2" type="ORF">EHS24_009693</name>
</gene>
<protein>
    <submittedName>
        <fullName evidence="2">Uncharacterized protein</fullName>
    </submittedName>
</protein>
<keyword evidence="3" id="KW-1185">Reference proteome</keyword>
<organism evidence="2 3">
    <name type="scientific">Apiotrichum porosum</name>
    <dbReference type="NCBI Taxonomy" id="105984"/>
    <lineage>
        <taxon>Eukaryota</taxon>
        <taxon>Fungi</taxon>
        <taxon>Dikarya</taxon>
        <taxon>Basidiomycota</taxon>
        <taxon>Agaricomycotina</taxon>
        <taxon>Tremellomycetes</taxon>
        <taxon>Trichosporonales</taxon>
        <taxon>Trichosporonaceae</taxon>
        <taxon>Apiotrichum</taxon>
    </lineage>
</organism>
<reference evidence="2 3" key="1">
    <citation type="submission" date="2018-11" db="EMBL/GenBank/DDBJ databases">
        <title>Genome sequence of Apiotrichum porosum DSM 27194.</title>
        <authorList>
            <person name="Aliyu H."/>
            <person name="Gorte O."/>
            <person name="Ochsenreither K."/>
        </authorList>
    </citation>
    <scope>NUCLEOTIDE SEQUENCE [LARGE SCALE GENOMIC DNA]</scope>
    <source>
        <strain evidence="2 3">DSM 27194</strain>
    </source>
</reference>
<dbReference type="AlphaFoldDB" id="A0A427XMM4"/>
<name>A0A427XMM4_9TREE</name>
<evidence type="ECO:0000313" key="3">
    <source>
        <dbReference type="Proteomes" id="UP000279236"/>
    </source>
</evidence>
<dbReference type="RefSeq" id="XP_028475131.1">
    <property type="nucleotide sequence ID" value="XM_028624963.1"/>
</dbReference>
<proteinExistence type="predicted"/>
<feature type="region of interest" description="Disordered" evidence="1">
    <location>
        <begin position="108"/>
        <end position="143"/>
    </location>
</feature>
<evidence type="ECO:0000313" key="2">
    <source>
        <dbReference type="EMBL" id="RSH80022.1"/>
    </source>
</evidence>
<evidence type="ECO:0000256" key="1">
    <source>
        <dbReference type="SAM" id="MobiDB-lite"/>
    </source>
</evidence>
<feature type="compositionally biased region" description="Pro residues" evidence="1">
    <location>
        <begin position="195"/>
        <end position="212"/>
    </location>
</feature>
<sequence length="269" mass="28083">MADANPTDMGKKPGLEGKGAPPRPPTADPGQRSASGPPAGWVSVRPKGPPAALNGRSFSSTFKMAADEEQNAQDDAIKKKGFGAKEDPKSLGGEAWVGVVRNTLNDMYPGMLPDLAPKKKEEPKKAEPKKDEAKKPDPKKEDPMAAYMAAMNAMYPYGNPYANPYNPYAQQGYPGMPGAVGFPPSFPQVPAVISKPPPKPATPAPAPAPPATLSPADQAAQFAAYQLYAQAAQASAAAQANPQDPMAAYAAYAASAQYSQFLENAKGGK</sequence>
<dbReference type="GeneID" id="39594236"/>